<reference evidence="2" key="1">
    <citation type="submission" date="2020-03" db="EMBL/GenBank/DDBJ databases">
        <title>Studies in the Genomics of Life Span.</title>
        <authorList>
            <person name="Glass D."/>
        </authorList>
    </citation>
    <scope>NUCLEOTIDE SEQUENCE</scope>
    <source>
        <strain evidence="2">LTLLF</strain>
        <tissue evidence="2">Muscle</tissue>
    </source>
</reference>
<dbReference type="EMBL" id="JAATJU010021300">
    <property type="protein sequence ID" value="KAH0514035.1"/>
    <property type="molecule type" value="Genomic_DNA"/>
</dbReference>
<proteinExistence type="predicted"/>
<evidence type="ECO:0000313" key="2">
    <source>
        <dbReference type="EMBL" id="KAH0514035.1"/>
    </source>
</evidence>
<feature type="transmembrane region" description="Helical" evidence="1">
    <location>
        <begin position="47"/>
        <end position="80"/>
    </location>
</feature>
<evidence type="ECO:0000313" key="3">
    <source>
        <dbReference type="Proteomes" id="UP000710432"/>
    </source>
</evidence>
<organism evidence="2 3">
    <name type="scientific">Microtus ochrogaster</name>
    <name type="common">Prairie vole</name>
    <dbReference type="NCBI Taxonomy" id="79684"/>
    <lineage>
        <taxon>Eukaryota</taxon>
        <taxon>Metazoa</taxon>
        <taxon>Chordata</taxon>
        <taxon>Craniata</taxon>
        <taxon>Vertebrata</taxon>
        <taxon>Euteleostomi</taxon>
        <taxon>Mammalia</taxon>
        <taxon>Eutheria</taxon>
        <taxon>Euarchontoglires</taxon>
        <taxon>Glires</taxon>
        <taxon>Rodentia</taxon>
        <taxon>Myomorpha</taxon>
        <taxon>Muroidea</taxon>
        <taxon>Cricetidae</taxon>
        <taxon>Arvicolinae</taxon>
        <taxon>Microtus</taxon>
    </lineage>
</organism>
<comment type="caution">
    <text evidence="2">The sequence shown here is derived from an EMBL/GenBank/DDBJ whole genome shotgun (WGS) entry which is preliminary data.</text>
</comment>
<protein>
    <submittedName>
        <fullName evidence="2">Putative neurotrypsin</fullName>
    </submittedName>
</protein>
<keyword evidence="1" id="KW-1133">Transmembrane helix</keyword>
<accession>A0A8J6GMT0</accession>
<evidence type="ECO:0000256" key="1">
    <source>
        <dbReference type="SAM" id="Phobius"/>
    </source>
</evidence>
<gene>
    <name evidence="2" type="ORF">LTLLF_137135</name>
</gene>
<keyword evidence="1" id="KW-0472">Membrane</keyword>
<sequence length="136" mass="14677">MRSSPRNILRIVTAVKKTPWKQEMASASSSQRGQNDPFDHFGDDLEMVWVVMTIIVMEEASAVMVALVAAVVVVVGLVVVGMPIMDSVMTEAVVEVVGARIVWATTTLSLQILDLQREGTLEAGIPALLVLEAKVC</sequence>
<dbReference type="Proteomes" id="UP000710432">
    <property type="component" value="Unassembled WGS sequence"/>
</dbReference>
<dbReference type="AlphaFoldDB" id="A0A8J6GMT0"/>
<name>A0A8J6GMT0_MICOH</name>
<keyword evidence="1" id="KW-0812">Transmembrane</keyword>